<organism evidence="1">
    <name type="scientific">Rhizophora mucronata</name>
    <name type="common">Asiatic mangrove</name>
    <dbReference type="NCBI Taxonomy" id="61149"/>
    <lineage>
        <taxon>Eukaryota</taxon>
        <taxon>Viridiplantae</taxon>
        <taxon>Streptophyta</taxon>
        <taxon>Embryophyta</taxon>
        <taxon>Tracheophyta</taxon>
        <taxon>Spermatophyta</taxon>
        <taxon>Magnoliopsida</taxon>
        <taxon>eudicotyledons</taxon>
        <taxon>Gunneridae</taxon>
        <taxon>Pentapetalae</taxon>
        <taxon>rosids</taxon>
        <taxon>fabids</taxon>
        <taxon>Malpighiales</taxon>
        <taxon>Rhizophoraceae</taxon>
        <taxon>Rhizophora</taxon>
    </lineage>
</organism>
<sequence length="41" mass="4544">MSKPSNFVNNGEKSSKVYQPSVTSKGLLFLSVRPYGKNQII</sequence>
<name>A0A2P2IT96_RHIMU</name>
<protein>
    <submittedName>
        <fullName evidence="1">Uncharacterized protein</fullName>
    </submittedName>
</protein>
<reference evidence="1" key="1">
    <citation type="submission" date="2018-02" db="EMBL/GenBank/DDBJ databases">
        <title>Rhizophora mucronata_Transcriptome.</title>
        <authorList>
            <person name="Meera S.P."/>
            <person name="Sreeshan A."/>
            <person name="Augustine A."/>
        </authorList>
    </citation>
    <scope>NUCLEOTIDE SEQUENCE</scope>
    <source>
        <tissue evidence="1">Leaf</tissue>
    </source>
</reference>
<dbReference type="AlphaFoldDB" id="A0A2P2IT96"/>
<accession>A0A2P2IT96</accession>
<evidence type="ECO:0000313" key="1">
    <source>
        <dbReference type="EMBL" id="MBW84424.1"/>
    </source>
</evidence>
<proteinExistence type="predicted"/>
<dbReference type="EMBL" id="GGEC01003941">
    <property type="protein sequence ID" value="MBW84424.1"/>
    <property type="molecule type" value="Transcribed_RNA"/>
</dbReference>